<evidence type="ECO:0000313" key="3">
    <source>
        <dbReference type="Proteomes" id="UP000623467"/>
    </source>
</evidence>
<gene>
    <name evidence="2" type="ORF">MSAN_00915900</name>
</gene>
<feature type="compositionally biased region" description="Basic and acidic residues" evidence="1">
    <location>
        <begin position="130"/>
        <end position="139"/>
    </location>
</feature>
<name>A0A8H6YWN6_9AGAR</name>
<accession>A0A8H6YWN6</accession>
<sequence>MISLGHRTLRSGKEFSLFDLVVGPPVSPPQYFSVADCLKERLDAQEITRIFDEPAEITHPSPLTPPSPPPSPPTSIPPSVPASAPPPKSRDAPAKQPNAMVKKKKGSKHRRKEKRERESAESSDPSLKSIHQERRDAAKKNAIQVDVNSSQLPHTKRGWIGKLRAQDGSEAPPLGSSPIQLPPGLDTHSYTQEEIDLMSGTKDFSYVAWPGDITIPVIDSHRRTVVLLGGKPKDLEGWKIVTDGAAELMARLGPQGHFTYKDFTHRRAHTDTPYPSVSRGLSLGGGQTQPGELYNHPDNIRITDEMLAHEYFRRIVGFTNCLVRVFAPLLFLFYQSQMALLAAWNAALRFPFEKSIFAACTFNFGPRVSTCQHLDFGNLAWGWCAITALGKFDADRGGHLILWDLKLVIRFPAASRNEIFVRPVHRWRLIPLD</sequence>
<keyword evidence="3" id="KW-1185">Reference proteome</keyword>
<dbReference type="AlphaFoldDB" id="A0A8H6YWN6"/>
<feature type="compositionally biased region" description="Basic residues" evidence="1">
    <location>
        <begin position="101"/>
        <end position="114"/>
    </location>
</feature>
<feature type="compositionally biased region" description="Pro residues" evidence="1">
    <location>
        <begin position="62"/>
        <end position="87"/>
    </location>
</feature>
<evidence type="ECO:0000256" key="1">
    <source>
        <dbReference type="SAM" id="MobiDB-lite"/>
    </source>
</evidence>
<reference evidence="2" key="1">
    <citation type="submission" date="2020-05" db="EMBL/GenBank/DDBJ databases">
        <title>Mycena genomes resolve the evolution of fungal bioluminescence.</title>
        <authorList>
            <person name="Tsai I.J."/>
        </authorList>
    </citation>
    <scope>NUCLEOTIDE SEQUENCE</scope>
    <source>
        <strain evidence="2">160909Yilan</strain>
    </source>
</reference>
<proteinExistence type="predicted"/>
<evidence type="ECO:0000313" key="2">
    <source>
        <dbReference type="EMBL" id="KAF7366584.1"/>
    </source>
</evidence>
<comment type="caution">
    <text evidence="2">The sequence shown here is derived from an EMBL/GenBank/DDBJ whole genome shotgun (WGS) entry which is preliminary data.</text>
</comment>
<organism evidence="2 3">
    <name type="scientific">Mycena sanguinolenta</name>
    <dbReference type="NCBI Taxonomy" id="230812"/>
    <lineage>
        <taxon>Eukaryota</taxon>
        <taxon>Fungi</taxon>
        <taxon>Dikarya</taxon>
        <taxon>Basidiomycota</taxon>
        <taxon>Agaricomycotina</taxon>
        <taxon>Agaricomycetes</taxon>
        <taxon>Agaricomycetidae</taxon>
        <taxon>Agaricales</taxon>
        <taxon>Marasmiineae</taxon>
        <taxon>Mycenaceae</taxon>
        <taxon>Mycena</taxon>
    </lineage>
</organism>
<feature type="region of interest" description="Disordered" evidence="1">
    <location>
        <begin position="54"/>
        <end position="146"/>
    </location>
</feature>
<protein>
    <submittedName>
        <fullName evidence="2">Uncharacterized protein</fullName>
    </submittedName>
</protein>
<dbReference type="EMBL" id="JACAZH010000006">
    <property type="protein sequence ID" value="KAF7366584.1"/>
    <property type="molecule type" value="Genomic_DNA"/>
</dbReference>
<dbReference type="OrthoDB" id="3202607at2759"/>
<dbReference type="Proteomes" id="UP000623467">
    <property type="component" value="Unassembled WGS sequence"/>
</dbReference>